<reference evidence="7 8" key="1">
    <citation type="journal article" date="2014" name="PLoS ONE">
        <title>Genome Information of Methylobacterium oryzae, a Plant-Probiotic Methylotroph in the Phyllosphere.</title>
        <authorList>
            <person name="Kwak M.J."/>
            <person name="Jeong H."/>
            <person name="Madhaiyan M."/>
            <person name="Lee Y."/>
            <person name="Sa T.M."/>
            <person name="Oh T.K."/>
            <person name="Kim J.F."/>
        </authorList>
    </citation>
    <scope>NUCLEOTIDE SEQUENCE [LARGE SCALE GENOMIC DNA]</scope>
    <source>
        <strain evidence="7 8">CBMB20</strain>
    </source>
</reference>
<dbReference type="GeneID" id="6138594"/>
<dbReference type="SUPFAM" id="SSF53448">
    <property type="entry name" value="Nucleotide-diphospho-sugar transferases"/>
    <property type="match status" value="1"/>
</dbReference>
<evidence type="ECO:0000313" key="7">
    <source>
        <dbReference type="EMBL" id="AIQ90718.1"/>
    </source>
</evidence>
<evidence type="ECO:0000256" key="1">
    <source>
        <dbReference type="ARBA" id="ARBA00004236"/>
    </source>
</evidence>
<dbReference type="InterPro" id="IPR026461">
    <property type="entry name" value="Trfase_2_rSAM/seldom_assoc"/>
</dbReference>
<accession>A0A089NY08</accession>
<dbReference type="eggNOG" id="COG1215">
    <property type="taxonomic scope" value="Bacteria"/>
</dbReference>
<keyword evidence="4 7" id="KW-0808">Transferase</keyword>
<feature type="domain" description="Glycosyltransferase 2-like" evidence="6">
    <location>
        <begin position="8"/>
        <end position="169"/>
    </location>
</feature>
<keyword evidence="2" id="KW-1003">Cell membrane</keyword>
<dbReference type="KEGG" id="mor:MOC_2963"/>
<dbReference type="Pfam" id="PF00535">
    <property type="entry name" value="Glycos_transf_2"/>
    <property type="match status" value="1"/>
</dbReference>
<dbReference type="CDD" id="cd02522">
    <property type="entry name" value="GT_2_like_a"/>
    <property type="match status" value="1"/>
</dbReference>
<evidence type="ECO:0000259" key="6">
    <source>
        <dbReference type="Pfam" id="PF00535"/>
    </source>
</evidence>
<evidence type="ECO:0000256" key="3">
    <source>
        <dbReference type="ARBA" id="ARBA00022676"/>
    </source>
</evidence>
<evidence type="ECO:0000313" key="8">
    <source>
        <dbReference type="Proteomes" id="UP000029492"/>
    </source>
</evidence>
<sequence length="245" mass="27156">MSLQDVAIVVPMLDEAATLPRLLRHLAALDPPPSEIVAVDGGSVDASVEIAAASGLVKVLRCPKRGRAAQINHGVEAVRSPLVCILHADTLLPDDAVSVIRRTLDEPGLALASFTPLLSGPETVRWGTSLHNWLKTWYAPLLFRPHLFLRGGRLLFGDHAMFFRRADFQAVGGCDENLTLMEDADLCLRLVRRGRIRLVNRIVLTSDRRVAAWGPIKANWIYLMVGVRWGLGLRRGLERHYPDVR</sequence>
<dbReference type="PANTHER" id="PTHR43646:SF2">
    <property type="entry name" value="GLYCOSYLTRANSFERASE 2-LIKE DOMAIN-CONTAINING PROTEIN"/>
    <property type="match status" value="1"/>
</dbReference>
<evidence type="ECO:0000256" key="5">
    <source>
        <dbReference type="ARBA" id="ARBA00023136"/>
    </source>
</evidence>
<dbReference type="AlphaFoldDB" id="A0A089NY08"/>
<protein>
    <submittedName>
        <fullName evidence="7">Glycosyl transferase family protein</fullName>
    </submittedName>
</protein>
<keyword evidence="8" id="KW-1185">Reference proteome</keyword>
<dbReference type="PANTHER" id="PTHR43646">
    <property type="entry name" value="GLYCOSYLTRANSFERASE"/>
    <property type="match status" value="1"/>
</dbReference>
<dbReference type="Proteomes" id="UP000029492">
    <property type="component" value="Chromosome"/>
</dbReference>
<comment type="subcellular location">
    <subcellularLocation>
        <location evidence="1">Cell membrane</location>
    </subcellularLocation>
</comment>
<evidence type="ECO:0000256" key="4">
    <source>
        <dbReference type="ARBA" id="ARBA00022679"/>
    </source>
</evidence>
<dbReference type="Gene3D" id="3.90.550.10">
    <property type="entry name" value="Spore Coat Polysaccharide Biosynthesis Protein SpsA, Chain A"/>
    <property type="match status" value="1"/>
</dbReference>
<dbReference type="InterPro" id="IPR001173">
    <property type="entry name" value="Glyco_trans_2-like"/>
</dbReference>
<name>A0A089NY08_9HYPH</name>
<dbReference type="STRING" id="693986.MOC_2963"/>
<dbReference type="HOGENOM" id="CLU_025996_17_3_5"/>
<dbReference type="GO" id="GO:0016757">
    <property type="term" value="F:glycosyltransferase activity"/>
    <property type="evidence" value="ECO:0007669"/>
    <property type="project" value="UniProtKB-KW"/>
</dbReference>
<gene>
    <name evidence="7" type="ORF">MOC_2963</name>
</gene>
<dbReference type="EMBL" id="CP003811">
    <property type="protein sequence ID" value="AIQ90718.1"/>
    <property type="molecule type" value="Genomic_DNA"/>
</dbReference>
<dbReference type="RefSeq" id="WP_012319515.1">
    <property type="nucleotide sequence ID" value="NZ_CP003811.1"/>
</dbReference>
<proteinExistence type="predicted"/>
<keyword evidence="3" id="KW-0328">Glycosyltransferase</keyword>
<dbReference type="InterPro" id="IPR029044">
    <property type="entry name" value="Nucleotide-diphossugar_trans"/>
</dbReference>
<keyword evidence="5" id="KW-0472">Membrane</keyword>
<dbReference type="GO" id="GO:0005886">
    <property type="term" value="C:plasma membrane"/>
    <property type="evidence" value="ECO:0007669"/>
    <property type="project" value="UniProtKB-SubCell"/>
</dbReference>
<organism evidence="7 8">
    <name type="scientific">Methylobacterium oryzae CBMB20</name>
    <dbReference type="NCBI Taxonomy" id="693986"/>
    <lineage>
        <taxon>Bacteria</taxon>
        <taxon>Pseudomonadati</taxon>
        <taxon>Pseudomonadota</taxon>
        <taxon>Alphaproteobacteria</taxon>
        <taxon>Hyphomicrobiales</taxon>
        <taxon>Methylobacteriaceae</taxon>
        <taxon>Methylobacterium</taxon>
    </lineage>
</organism>
<evidence type="ECO:0000256" key="2">
    <source>
        <dbReference type="ARBA" id="ARBA00022475"/>
    </source>
</evidence>